<keyword evidence="3" id="KW-0809">Transit peptide</keyword>
<evidence type="ECO:0000256" key="4">
    <source>
        <dbReference type="ARBA" id="ARBA00023128"/>
    </source>
</evidence>
<comment type="function">
    <text evidence="6">Involved in efficient integration of the N-module into mitochondrial respiratory chain complex I.</text>
</comment>
<evidence type="ECO:0000256" key="6">
    <source>
        <dbReference type="ARBA" id="ARBA00044735"/>
    </source>
</evidence>
<dbReference type="PANTHER" id="PTHR13675:SF0">
    <property type="entry name" value="LYR MOTIF-CONTAINING PROTEIN 2"/>
    <property type="match status" value="1"/>
</dbReference>
<gene>
    <name evidence="8" type="ORF">RCC_06240</name>
</gene>
<evidence type="ECO:0000256" key="1">
    <source>
        <dbReference type="ARBA" id="ARBA00004173"/>
    </source>
</evidence>
<accession>A0A2D3V4K7</accession>
<dbReference type="OrthoDB" id="74240at2759"/>
<dbReference type="GO" id="GO:0005739">
    <property type="term" value="C:mitochondrion"/>
    <property type="evidence" value="ECO:0007669"/>
    <property type="project" value="UniProtKB-SubCell"/>
</dbReference>
<dbReference type="AlphaFoldDB" id="A0A2D3V4K7"/>
<dbReference type="EMBL" id="FJUY01000009">
    <property type="protein sequence ID" value="CZT20380.1"/>
    <property type="molecule type" value="Genomic_DNA"/>
</dbReference>
<dbReference type="InterPro" id="IPR045293">
    <property type="entry name" value="Complex1_LYR_LYRM2"/>
</dbReference>
<dbReference type="InterPro" id="IPR008011">
    <property type="entry name" value="Complex1_LYR_dom"/>
</dbReference>
<dbReference type="CDD" id="cd20262">
    <property type="entry name" value="Complex1_LYR_LYRM2"/>
    <property type="match status" value="1"/>
</dbReference>
<dbReference type="PANTHER" id="PTHR13675">
    <property type="entry name" value="LYR MOTIF-CONTAINING PROTEIN 2"/>
    <property type="match status" value="1"/>
</dbReference>
<evidence type="ECO:0000256" key="5">
    <source>
        <dbReference type="ARBA" id="ARBA00026235"/>
    </source>
</evidence>
<dbReference type="Proteomes" id="UP000225277">
    <property type="component" value="Unassembled WGS sequence"/>
</dbReference>
<dbReference type="STRING" id="112498.A0A2D3V4K7"/>
<evidence type="ECO:0000256" key="3">
    <source>
        <dbReference type="ARBA" id="ARBA00022946"/>
    </source>
</evidence>
<comment type="subcellular location">
    <subcellularLocation>
        <location evidence="1">Mitochondrion</location>
    </subcellularLocation>
</comment>
<evidence type="ECO:0000256" key="2">
    <source>
        <dbReference type="ARBA" id="ARBA00009508"/>
    </source>
</evidence>
<sequence>MYPTLRRYATISSGKNLRGRGKPLLSLEQFLQRQKVMNLWREIIRATNKIPIEDTRKEMRDFAREEFERFRHVDDLGHVRYLVSTGKTQLDSMRRYVEQNAL</sequence>
<name>A0A2D3V4K7_9PEZI</name>
<dbReference type="RefSeq" id="XP_023627269.1">
    <property type="nucleotide sequence ID" value="XM_023771501.1"/>
</dbReference>
<keyword evidence="9" id="KW-1185">Reference proteome</keyword>
<feature type="domain" description="Complex 1 LYR protein" evidence="7">
    <location>
        <begin position="34"/>
        <end position="91"/>
    </location>
</feature>
<evidence type="ECO:0000313" key="8">
    <source>
        <dbReference type="EMBL" id="CZT20380.1"/>
    </source>
</evidence>
<dbReference type="Pfam" id="PF05347">
    <property type="entry name" value="Complex1_LYR"/>
    <property type="match status" value="1"/>
</dbReference>
<organism evidence="8 9">
    <name type="scientific">Ramularia collo-cygni</name>
    <dbReference type="NCBI Taxonomy" id="112498"/>
    <lineage>
        <taxon>Eukaryota</taxon>
        <taxon>Fungi</taxon>
        <taxon>Dikarya</taxon>
        <taxon>Ascomycota</taxon>
        <taxon>Pezizomycotina</taxon>
        <taxon>Dothideomycetes</taxon>
        <taxon>Dothideomycetidae</taxon>
        <taxon>Mycosphaerellales</taxon>
        <taxon>Mycosphaerellaceae</taxon>
        <taxon>Ramularia</taxon>
    </lineage>
</organism>
<reference evidence="8 9" key="1">
    <citation type="submission" date="2016-03" db="EMBL/GenBank/DDBJ databases">
        <authorList>
            <person name="Ploux O."/>
        </authorList>
    </citation>
    <scope>NUCLEOTIDE SEQUENCE [LARGE SCALE GENOMIC DNA]</scope>
    <source>
        <strain evidence="8 9">URUG2</strain>
    </source>
</reference>
<keyword evidence="4" id="KW-0496">Mitochondrion</keyword>
<dbReference type="GeneID" id="35601380"/>
<comment type="similarity">
    <text evidence="2">Belongs to the complex I LYR family.</text>
</comment>
<protein>
    <recommendedName>
        <fullName evidence="5">LYR motif-containing protein 2</fullName>
    </recommendedName>
</protein>
<proteinExistence type="inferred from homology"/>
<evidence type="ECO:0000259" key="7">
    <source>
        <dbReference type="Pfam" id="PF05347"/>
    </source>
</evidence>
<evidence type="ECO:0000313" key="9">
    <source>
        <dbReference type="Proteomes" id="UP000225277"/>
    </source>
</evidence>